<dbReference type="Gene3D" id="3.30.200.20">
    <property type="entry name" value="Phosphorylase Kinase, domain 1"/>
    <property type="match status" value="1"/>
</dbReference>
<gene>
    <name evidence="2" type="ORF">LCGC14_1197710</name>
</gene>
<dbReference type="InterPro" id="IPR011009">
    <property type="entry name" value="Kinase-like_dom_sf"/>
</dbReference>
<dbReference type="SUPFAM" id="SSF56112">
    <property type="entry name" value="Protein kinase-like (PK-like)"/>
    <property type="match status" value="1"/>
</dbReference>
<sequence length="345" mass="40601">MKIEPKINRQKLKQTILEEYGFKIEKIKFIPKGDVGLSFVAQRKEKKKLFIKIYPPTRSAKISIQNLDFSLGVCYDFYTKCSIKNISFPLLTKTGELKINFESNPLAIFNFIEGKNQDNGKLSNKELVKVSELLASIHKNSNKIELKKVPIEKFNIGFKDELINGINILEQKKRLSNKYKIKLAKLLIPMKNEIISLLEKTVKLGKSIRLKESDFVLCHTDPIPQNLIINKNHDVFLIDWDGVKLAPKEHDLWFYLWDNPILFLTSYKNIYESLTLDKEVILFYFYFRILEDLTYWVYTILNENIEGKQNKSDLREVESYCLERIENIDKYKNKISTIIIDYENH</sequence>
<dbReference type="Gene3D" id="1.20.58.840">
    <property type="match status" value="1"/>
</dbReference>
<dbReference type="EMBL" id="LAZR01006131">
    <property type="protein sequence ID" value="KKM94503.1"/>
    <property type="molecule type" value="Genomic_DNA"/>
</dbReference>
<dbReference type="InterPro" id="IPR002575">
    <property type="entry name" value="Aminoglycoside_PTrfase"/>
</dbReference>
<dbReference type="InterPro" id="IPR003124">
    <property type="entry name" value="WH2_dom"/>
</dbReference>
<dbReference type="Pfam" id="PF01636">
    <property type="entry name" value="APH"/>
    <property type="match status" value="1"/>
</dbReference>
<proteinExistence type="predicted"/>
<feature type="domain" description="WH2" evidence="1">
    <location>
        <begin position="129"/>
        <end position="149"/>
    </location>
</feature>
<evidence type="ECO:0000313" key="2">
    <source>
        <dbReference type="EMBL" id="KKM94503.1"/>
    </source>
</evidence>
<organism evidence="2">
    <name type="scientific">marine sediment metagenome</name>
    <dbReference type="NCBI Taxonomy" id="412755"/>
    <lineage>
        <taxon>unclassified sequences</taxon>
        <taxon>metagenomes</taxon>
        <taxon>ecological metagenomes</taxon>
    </lineage>
</organism>
<accession>A0A0F9LMA8</accession>
<dbReference type="Gene3D" id="1.10.510.10">
    <property type="entry name" value="Transferase(Phosphotransferase) domain 1"/>
    <property type="match status" value="1"/>
</dbReference>
<protein>
    <recommendedName>
        <fullName evidence="1">WH2 domain-containing protein</fullName>
    </recommendedName>
</protein>
<name>A0A0F9LMA8_9ZZZZ</name>
<dbReference type="AlphaFoldDB" id="A0A0F9LMA8"/>
<comment type="caution">
    <text evidence="2">The sequence shown here is derived from an EMBL/GenBank/DDBJ whole genome shotgun (WGS) entry which is preliminary data.</text>
</comment>
<dbReference type="PROSITE" id="PS51082">
    <property type="entry name" value="WH2"/>
    <property type="match status" value="1"/>
</dbReference>
<dbReference type="GO" id="GO:0003779">
    <property type="term" value="F:actin binding"/>
    <property type="evidence" value="ECO:0007669"/>
    <property type="project" value="InterPro"/>
</dbReference>
<reference evidence="2" key="1">
    <citation type="journal article" date="2015" name="Nature">
        <title>Complex archaea that bridge the gap between prokaryotes and eukaryotes.</title>
        <authorList>
            <person name="Spang A."/>
            <person name="Saw J.H."/>
            <person name="Jorgensen S.L."/>
            <person name="Zaremba-Niedzwiedzka K."/>
            <person name="Martijn J."/>
            <person name="Lind A.E."/>
            <person name="van Eijk R."/>
            <person name="Schleper C."/>
            <person name="Guy L."/>
            <person name="Ettema T.J."/>
        </authorList>
    </citation>
    <scope>NUCLEOTIDE SEQUENCE</scope>
</reference>
<evidence type="ECO:0000259" key="1">
    <source>
        <dbReference type="PROSITE" id="PS51082"/>
    </source>
</evidence>